<organism evidence="1 2">
    <name type="scientific">Vibrio alginolyticus</name>
    <dbReference type="NCBI Taxonomy" id="663"/>
    <lineage>
        <taxon>Bacteria</taxon>
        <taxon>Pseudomonadati</taxon>
        <taxon>Pseudomonadota</taxon>
        <taxon>Gammaproteobacteria</taxon>
        <taxon>Vibrionales</taxon>
        <taxon>Vibrionaceae</taxon>
        <taxon>Vibrio</taxon>
    </lineage>
</organism>
<dbReference type="AlphaFoldDB" id="A0A7Y4F0L0"/>
<evidence type="ECO:0000313" key="1">
    <source>
        <dbReference type="EMBL" id="NOI11831.1"/>
    </source>
</evidence>
<evidence type="ECO:0000313" key="2">
    <source>
        <dbReference type="Proteomes" id="UP000532247"/>
    </source>
</evidence>
<reference evidence="1 2" key="1">
    <citation type="submission" date="2019-09" db="EMBL/GenBank/DDBJ databases">
        <title>Draft genome sequencing and comparative genomics of hatchery-associated Vibrios.</title>
        <authorList>
            <person name="Kehlet-Delgado H."/>
            <person name="Mueller R.S."/>
        </authorList>
    </citation>
    <scope>NUCLEOTIDE SEQUENCE [LARGE SCALE GENOMIC DNA]</scope>
    <source>
        <strain evidence="1 2">081416A</strain>
    </source>
</reference>
<dbReference type="Proteomes" id="UP000532247">
    <property type="component" value="Unassembled WGS sequence"/>
</dbReference>
<comment type="caution">
    <text evidence="1">The sequence shown here is derived from an EMBL/GenBank/DDBJ whole genome shotgun (WGS) entry which is preliminary data.</text>
</comment>
<gene>
    <name evidence="1" type="ORF">F0254_23735</name>
</gene>
<name>A0A7Y4F0L0_VIBAL</name>
<accession>A0A7Y4F0L0</accession>
<protein>
    <submittedName>
        <fullName evidence="1">Uncharacterized protein</fullName>
    </submittedName>
</protein>
<sequence>MSRPNFEETIIIPPLLTDWQALPLITDTQYLEPLASNSLNRKFYGIVRAGIFRGFECAPAGGMKLRVSSGEQFGVALVERDDYVLTVRQQHDVDVEIPAGATSYVVLEAFYKFGVKTKQVDLASDIEASEIKVLPQEAVEDHHLILCRATVPDGVTQLKSEHLNFDDREQGGYDLQGHVSHPDPHKQYAMRAEANAHYADRENPHHVTKAQVGLSLVNNWDATSQINVDNDQLYATARAIKLVHDKAAAAYNKSVEHWPYIASGGETKIALPYEVPEVDSLSIQGIVQTKDSAWQFLKDTNEVEVAEPLETGDEVVITLGVPSLSSSSIIAELQEHIDNLEAIINSGIAGAPMEVFHSHFASTSNTFTVPPVFEERAIKLVFLQGVQQSRDIAYTISPDGDVIQFVDEIAAGTEITLVG</sequence>
<dbReference type="RefSeq" id="WP_171346265.1">
    <property type="nucleotide sequence ID" value="NZ_CP135970.1"/>
</dbReference>
<proteinExistence type="predicted"/>
<dbReference type="EMBL" id="VTYF01000023">
    <property type="protein sequence ID" value="NOI11831.1"/>
    <property type="molecule type" value="Genomic_DNA"/>
</dbReference>